<sequence length="211" mass="22788">MLTRATFLGISAAALAFAAPAAYGLDEQGGVRLTLPGLSPSSQLRLAPELSAPAGLDPELQRRLEAAAGEPGLDADTLQSLREGASGADSYSSAMTPATGLQDTGSASALPWYERFTLAPAETRSVWGTRTVQEFQIQAGQRWAVTLGYADSDRREQSFGLQDFSAGAFFSVNERFRFGGQLRFTSPEDEMFGEEGEERTPEIRFESAFRF</sequence>
<dbReference type="Proteomes" id="UP000325122">
    <property type="component" value="Unassembled WGS sequence"/>
</dbReference>
<protein>
    <recommendedName>
        <fullName evidence="4">DUF481 domain-containing protein</fullName>
    </recommendedName>
</protein>
<keyword evidence="3" id="KW-1185">Reference proteome</keyword>
<evidence type="ECO:0000256" key="1">
    <source>
        <dbReference type="SAM" id="SignalP"/>
    </source>
</evidence>
<evidence type="ECO:0008006" key="4">
    <source>
        <dbReference type="Google" id="ProtNLM"/>
    </source>
</evidence>
<reference evidence="2 3" key="1">
    <citation type="submission" date="2019-09" db="EMBL/GenBank/DDBJ databases">
        <authorList>
            <person name="Kevbrin V."/>
            <person name="Grouzdev D.S."/>
        </authorList>
    </citation>
    <scope>NUCLEOTIDE SEQUENCE [LARGE SCALE GENOMIC DNA]</scope>
    <source>
        <strain evidence="2 3">G-192</strain>
    </source>
</reference>
<evidence type="ECO:0000313" key="2">
    <source>
        <dbReference type="EMBL" id="KAA5803847.1"/>
    </source>
</evidence>
<dbReference type="Pfam" id="PF20841">
    <property type="entry name" value="NtrZ"/>
    <property type="match status" value="1"/>
</dbReference>
<comment type="caution">
    <text evidence="2">The sequence shown here is derived from an EMBL/GenBank/DDBJ whole genome shotgun (WGS) entry which is preliminary data.</text>
</comment>
<feature type="signal peptide" evidence="1">
    <location>
        <begin position="1"/>
        <end position="18"/>
    </location>
</feature>
<evidence type="ECO:0000313" key="3">
    <source>
        <dbReference type="Proteomes" id="UP000325122"/>
    </source>
</evidence>
<dbReference type="InterPro" id="IPR048887">
    <property type="entry name" value="NtrZ-like"/>
</dbReference>
<keyword evidence="1" id="KW-0732">Signal</keyword>
<dbReference type="EMBL" id="VWOJ01000002">
    <property type="protein sequence ID" value="KAA5803847.1"/>
    <property type="molecule type" value="Genomic_DNA"/>
</dbReference>
<organism evidence="2 3">
    <name type="scientific">Alkalicaulis satelles</name>
    <dbReference type="NCBI Taxonomy" id="2609175"/>
    <lineage>
        <taxon>Bacteria</taxon>
        <taxon>Pseudomonadati</taxon>
        <taxon>Pseudomonadota</taxon>
        <taxon>Alphaproteobacteria</taxon>
        <taxon>Maricaulales</taxon>
        <taxon>Maricaulaceae</taxon>
        <taxon>Alkalicaulis</taxon>
    </lineage>
</organism>
<dbReference type="AlphaFoldDB" id="A0A5M6ZJI5"/>
<dbReference type="RefSeq" id="WP_150023115.1">
    <property type="nucleotide sequence ID" value="NZ_VWOJ01000002.1"/>
</dbReference>
<proteinExistence type="predicted"/>
<accession>A0A5M6ZJI5</accession>
<name>A0A5M6ZJI5_9PROT</name>
<gene>
    <name evidence="2" type="ORF">F1654_08595</name>
</gene>
<feature type="chain" id="PRO_5024388441" description="DUF481 domain-containing protein" evidence="1">
    <location>
        <begin position="19"/>
        <end position="211"/>
    </location>
</feature>